<keyword evidence="12" id="KW-1185">Reference proteome</keyword>
<sequence>MIFNAFERMVAWRYLRARRKEGFVSVIAGFSLTGIALGVATLIIVMAVMNGFRQELLGRILGLNGHAVITASAGTLSEAEVRDMMPRIKALEGVVSVAPAIEGQVMAASGGSARGAMVRAMSAQNIADRKTLSDHIIDGSLHGFDAGDGVLIGSRMARSFDLKVGDRITLISPKGNPTAFGTVPRMRVYPIAGIFDVGMYEYDSSFIYMPLAAAQAYFQMPGRLSHVEVLTTDADKAERVLQGLYASLGPSYYLSDWTRSNSSLFNALQVERNVMFLILTLIILVAAFNIISGLIMMVKDKGRDIAILRTMGASRGAVMRIFFLAGASVGVTGTLAGLLLGVAFCENIEAIRQGLQSLTGTELFSAEIYFLSRMPAQIDYHEVTQVVLMALGLSFAATLYPSWRAARLDPVEALRYE</sequence>
<dbReference type="Pfam" id="PF02687">
    <property type="entry name" value="FtsX"/>
    <property type="match status" value="1"/>
</dbReference>
<dbReference type="GO" id="GO:0098797">
    <property type="term" value="C:plasma membrane protein complex"/>
    <property type="evidence" value="ECO:0007669"/>
    <property type="project" value="TreeGrafter"/>
</dbReference>
<dbReference type="GO" id="GO:0044874">
    <property type="term" value="P:lipoprotein localization to outer membrane"/>
    <property type="evidence" value="ECO:0007669"/>
    <property type="project" value="TreeGrafter"/>
</dbReference>
<evidence type="ECO:0000256" key="3">
    <source>
        <dbReference type="ARBA" id="ARBA00022448"/>
    </source>
</evidence>
<keyword evidence="5 8" id="KW-0812">Transmembrane</keyword>
<name>A0A7X0DNB0_NOVIT</name>
<dbReference type="InterPro" id="IPR051447">
    <property type="entry name" value="Lipoprotein-release_system"/>
</dbReference>
<dbReference type="InterPro" id="IPR011925">
    <property type="entry name" value="LolCE_TM"/>
</dbReference>
<evidence type="ECO:0000256" key="2">
    <source>
        <dbReference type="ARBA" id="ARBA00005236"/>
    </source>
</evidence>
<gene>
    <name evidence="11" type="ORF">FHS48_003352</name>
</gene>
<keyword evidence="3" id="KW-0813">Transport</keyword>
<organism evidence="11 12">
    <name type="scientific">Novispirillum itersonii</name>
    <name type="common">Aquaspirillum itersonii</name>
    <dbReference type="NCBI Taxonomy" id="189"/>
    <lineage>
        <taxon>Bacteria</taxon>
        <taxon>Pseudomonadati</taxon>
        <taxon>Pseudomonadota</taxon>
        <taxon>Alphaproteobacteria</taxon>
        <taxon>Rhodospirillales</taxon>
        <taxon>Novispirillaceae</taxon>
        <taxon>Novispirillum</taxon>
    </lineage>
</organism>
<dbReference type="EMBL" id="JACIIX010000015">
    <property type="protein sequence ID" value="MBB6211906.1"/>
    <property type="molecule type" value="Genomic_DNA"/>
</dbReference>
<comment type="similarity">
    <text evidence="2">Belongs to the ABC-4 integral membrane protein family. LolC/E subfamily.</text>
</comment>
<dbReference type="NCBIfam" id="TIGR02212">
    <property type="entry name" value="lolCE"/>
    <property type="match status" value="1"/>
</dbReference>
<evidence type="ECO:0000256" key="5">
    <source>
        <dbReference type="ARBA" id="ARBA00022692"/>
    </source>
</evidence>
<dbReference type="Pfam" id="PF12704">
    <property type="entry name" value="MacB_PCD"/>
    <property type="match status" value="1"/>
</dbReference>
<protein>
    <submittedName>
        <fullName evidence="11">Lipoprotein-releasing system permease protein</fullName>
    </submittedName>
</protein>
<evidence type="ECO:0000256" key="6">
    <source>
        <dbReference type="ARBA" id="ARBA00022989"/>
    </source>
</evidence>
<reference evidence="11 12" key="1">
    <citation type="submission" date="2020-08" db="EMBL/GenBank/DDBJ databases">
        <title>Genomic Encyclopedia of Type Strains, Phase IV (KMG-IV): sequencing the most valuable type-strain genomes for metagenomic binning, comparative biology and taxonomic classification.</title>
        <authorList>
            <person name="Goeker M."/>
        </authorList>
    </citation>
    <scope>NUCLEOTIDE SEQUENCE [LARGE SCALE GENOMIC DNA]</scope>
    <source>
        <strain evidence="11 12">DSM 11590</strain>
    </source>
</reference>
<accession>A0A7X0DNB0</accession>
<evidence type="ECO:0000313" key="12">
    <source>
        <dbReference type="Proteomes" id="UP000544872"/>
    </source>
</evidence>
<dbReference type="AlphaFoldDB" id="A0A7X0DNB0"/>
<feature type="transmembrane region" description="Helical" evidence="8">
    <location>
        <begin position="23"/>
        <end position="49"/>
    </location>
</feature>
<keyword evidence="11" id="KW-0449">Lipoprotein</keyword>
<feature type="domain" description="ABC3 transporter permease C-terminal" evidence="9">
    <location>
        <begin position="277"/>
        <end position="410"/>
    </location>
</feature>
<dbReference type="InterPro" id="IPR003838">
    <property type="entry name" value="ABC3_permease_C"/>
</dbReference>
<comment type="subcellular location">
    <subcellularLocation>
        <location evidence="1">Cell membrane</location>
        <topology evidence="1">Multi-pass membrane protein</topology>
    </subcellularLocation>
</comment>
<dbReference type="RefSeq" id="WP_184265094.1">
    <property type="nucleotide sequence ID" value="NZ_JACIIX010000015.1"/>
</dbReference>
<keyword evidence="6 8" id="KW-1133">Transmembrane helix</keyword>
<dbReference type="GO" id="GO:0042953">
    <property type="term" value="P:lipoprotein transport"/>
    <property type="evidence" value="ECO:0007669"/>
    <property type="project" value="InterPro"/>
</dbReference>
<dbReference type="Proteomes" id="UP000544872">
    <property type="component" value="Unassembled WGS sequence"/>
</dbReference>
<dbReference type="PANTHER" id="PTHR30489">
    <property type="entry name" value="LIPOPROTEIN-RELEASING SYSTEM TRANSMEMBRANE PROTEIN LOLE"/>
    <property type="match status" value="1"/>
</dbReference>
<feature type="transmembrane region" description="Helical" evidence="8">
    <location>
        <begin position="274"/>
        <end position="296"/>
    </location>
</feature>
<comment type="caution">
    <text evidence="11">The sequence shown here is derived from an EMBL/GenBank/DDBJ whole genome shotgun (WGS) entry which is preliminary data.</text>
</comment>
<evidence type="ECO:0000259" key="9">
    <source>
        <dbReference type="Pfam" id="PF02687"/>
    </source>
</evidence>
<keyword evidence="7 8" id="KW-0472">Membrane</keyword>
<dbReference type="InterPro" id="IPR025857">
    <property type="entry name" value="MacB_PCD"/>
</dbReference>
<evidence type="ECO:0000313" key="11">
    <source>
        <dbReference type="EMBL" id="MBB6211906.1"/>
    </source>
</evidence>
<evidence type="ECO:0000256" key="4">
    <source>
        <dbReference type="ARBA" id="ARBA00022475"/>
    </source>
</evidence>
<proteinExistence type="inferred from homology"/>
<evidence type="ECO:0000256" key="7">
    <source>
        <dbReference type="ARBA" id="ARBA00023136"/>
    </source>
</evidence>
<dbReference type="PANTHER" id="PTHR30489:SF0">
    <property type="entry name" value="LIPOPROTEIN-RELEASING SYSTEM TRANSMEMBRANE PROTEIN LOLE"/>
    <property type="match status" value="1"/>
</dbReference>
<evidence type="ECO:0000256" key="1">
    <source>
        <dbReference type="ARBA" id="ARBA00004651"/>
    </source>
</evidence>
<evidence type="ECO:0000259" key="10">
    <source>
        <dbReference type="Pfam" id="PF12704"/>
    </source>
</evidence>
<evidence type="ECO:0000256" key="8">
    <source>
        <dbReference type="SAM" id="Phobius"/>
    </source>
</evidence>
<keyword evidence="4" id="KW-1003">Cell membrane</keyword>
<feature type="transmembrane region" description="Helical" evidence="8">
    <location>
        <begin position="317"/>
        <end position="344"/>
    </location>
</feature>
<feature type="domain" description="MacB-like periplasmic core" evidence="10">
    <location>
        <begin position="31"/>
        <end position="241"/>
    </location>
</feature>